<keyword evidence="8" id="KW-0804">Transcription</keyword>
<evidence type="ECO:0000256" key="2">
    <source>
        <dbReference type="ARBA" id="ARBA00022723"/>
    </source>
</evidence>
<dbReference type="InterPro" id="IPR050752">
    <property type="entry name" value="C2H2-ZF_domain"/>
</dbReference>
<dbReference type="PANTHER" id="PTHR24384:SF189">
    <property type="entry name" value="C2H2-TYPE DOMAIN-CONTAINING PROTEIN-RELATED"/>
    <property type="match status" value="1"/>
</dbReference>
<dbReference type="Proteomes" id="UP001181693">
    <property type="component" value="Unassembled WGS sequence"/>
</dbReference>
<dbReference type="Gene3D" id="3.30.160.60">
    <property type="entry name" value="Classic Zinc Finger"/>
    <property type="match status" value="1"/>
</dbReference>
<keyword evidence="5" id="KW-0862">Zinc</keyword>
<evidence type="ECO:0000256" key="9">
    <source>
        <dbReference type="ARBA" id="ARBA00023242"/>
    </source>
</evidence>
<organism evidence="13 14">
    <name type="scientific">Pyxicephalus adspersus</name>
    <name type="common">African bullfrog</name>
    <dbReference type="NCBI Taxonomy" id="30357"/>
    <lineage>
        <taxon>Eukaryota</taxon>
        <taxon>Metazoa</taxon>
        <taxon>Chordata</taxon>
        <taxon>Craniata</taxon>
        <taxon>Vertebrata</taxon>
        <taxon>Euteleostomi</taxon>
        <taxon>Amphibia</taxon>
        <taxon>Batrachia</taxon>
        <taxon>Anura</taxon>
        <taxon>Neobatrachia</taxon>
        <taxon>Ranoidea</taxon>
        <taxon>Pyxicephalidae</taxon>
        <taxon>Pyxicephalinae</taxon>
        <taxon>Pyxicephalus</taxon>
    </lineage>
</organism>
<keyword evidence="7" id="KW-0238">DNA-binding</keyword>
<feature type="compositionally biased region" description="Basic and acidic residues" evidence="11">
    <location>
        <begin position="71"/>
        <end position="91"/>
    </location>
</feature>
<protein>
    <recommendedName>
        <fullName evidence="12">C2H2-type domain-containing protein</fullName>
    </recommendedName>
</protein>
<evidence type="ECO:0000313" key="13">
    <source>
        <dbReference type="EMBL" id="DBA16880.1"/>
    </source>
</evidence>
<evidence type="ECO:0000313" key="14">
    <source>
        <dbReference type="Proteomes" id="UP001181693"/>
    </source>
</evidence>
<accession>A0AAV2ZW52</accession>
<dbReference type="PROSITE" id="PS00028">
    <property type="entry name" value="ZINC_FINGER_C2H2_1"/>
    <property type="match status" value="1"/>
</dbReference>
<reference evidence="13" key="1">
    <citation type="thesis" date="2020" institute="ProQuest LLC" country="789 East Eisenhower Parkway, Ann Arbor, MI, USA">
        <title>Comparative Genomics and Chromosome Evolution.</title>
        <authorList>
            <person name="Mudd A.B."/>
        </authorList>
    </citation>
    <scope>NUCLEOTIDE SEQUENCE</scope>
    <source>
        <strain evidence="13">1538</strain>
        <tissue evidence="13">Blood</tissue>
    </source>
</reference>
<dbReference type="EMBL" id="DYDO01000010">
    <property type="protein sequence ID" value="DBA16880.1"/>
    <property type="molecule type" value="Genomic_DNA"/>
</dbReference>
<evidence type="ECO:0000256" key="3">
    <source>
        <dbReference type="ARBA" id="ARBA00022737"/>
    </source>
</evidence>
<feature type="region of interest" description="Disordered" evidence="11">
    <location>
        <begin position="1"/>
        <end position="93"/>
    </location>
</feature>
<dbReference type="InterPro" id="IPR036236">
    <property type="entry name" value="Znf_C2H2_sf"/>
</dbReference>
<dbReference type="GO" id="GO:0000978">
    <property type="term" value="F:RNA polymerase II cis-regulatory region sequence-specific DNA binding"/>
    <property type="evidence" value="ECO:0007669"/>
    <property type="project" value="TreeGrafter"/>
</dbReference>
<keyword evidence="3" id="KW-0677">Repeat</keyword>
<evidence type="ECO:0000256" key="7">
    <source>
        <dbReference type="ARBA" id="ARBA00023125"/>
    </source>
</evidence>
<keyword evidence="9" id="KW-0539">Nucleus</keyword>
<evidence type="ECO:0000256" key="4">
    <source>
        <dbReference type="ARBA" id="ARBA00022771"/>
    </source>
</evidence>
<feature type="domain" description="C2H2-type" evidence="12">
    <location>
        <begin position="135"/>
        <end position="162"/>
    </location>
</feature>
<dbReference type="PANTHER" id="PTHR24384">
    <property type="entry name" value="FINGER PUTATIVE TRANSCRIPTION FACTOR FAMILY-RELATED"/>
    <property type="match status" value="1"/>
</dbReference>
<evidence type="ECO:0000256" key="8">
    <source>
        <dbReference type="ARBA" id="ARBA00023163"/>
    </source>
</evidence>
<dbReference type="GO" id="GO:0008270">
    <property type="term" value="F:zinc ion binding"/>
    <property type="evidence" value="ECO:0007669"/>
    <property type="project" value="UniProtKB-KW"/>
</dbReference>
<dbReference type="AlphaFoldDB" id="A0AAV2ZW52"/>
<dbReference type="Pfam" id="PF00096">
    <property type="entry name" value="zf-C2H2"/>
    <property type="match status" value="1"/>
</dbReference>
<evidence type="ECO:0000259" key="12">
    <source>
        <dbReference type="PROSITE" id="PS50157"/>
    </source>
</evidence>
<proteinExistence type="predicted"/>
<keyword evidence="2" id="KW-0479">Metal-binding</keyword>
<keyword evidence="6" id="KW-0805">Transcription regulation</keyword>
<name>A0AAV2ZW52_PYXAD</name>
<evidence type="ECO:0000256" key="1">
    <source>
        <dbReference type="ARBA" id="ARBA00004123"/>
    </source>
</evidence>
<dbReference type="GO" id="GO:0005634">
    <property type="term" value="C:nucleus"/>
    <property type="evidence" value="ECO:0007669"/>
    <property type="project" value="UniProtKB-SubCell"/>
</dbReference>
<dbReference type="GO" id="GO:0000981">
    <property type="term" value="F:DNA-binding transcription factor activity, RNA polymerase II-specific"/>
    <property type="evidence" value="ECO:0007669"/>
    <property type="project" value="TreeGrafter"/>
</dbReference>
<comment type="subcellular location">
    <subcellularLocation>
        <location evidence="1">Nucleus</location>
    </subcellularLocation>
</comment>
<evidence type="ECO:0000256" key="10">
    <source>
        <dbReference type="PROSITE-ProRule" id="PRU00042"/>
    </source>
</evidence>
<gene>
    <name evidence="13" type="ORF">GDO54_002408</name>
</gene>
<keyword evidence="14" id="KW-1185">Reference proteome</keyword>
<sequence length="396" mass="45137">MSRRKQTTPNKVHWEQMFAGLEQQARQAMMKTEIIKQESMMEPSDRMSSDSEEEETTIDDLSSPGSEEDSAEKGEPGVSGGKEENHTDSEIPHSLGHLDSVLYLCPLCQMECEGQEQLISHVYQHTAAVVSAKSYLCPVCGRALSSPGSLGRHLFIHSDDQLSNCAVCGAQFSTLATFNSEKLPEVLSPDSWNQNNHKTANSVEEKDADFNAIYPAGVLLVCNSCVAYRKMVTAQTPAVRKWSTRRQNEPVEARMQRLERERTAKKSRRDSETPEERELRRMRDREAKRQQRMQETDEQRARRLQRDREAMRLKRANETPEKRQARLVKEREAKRLKRRLEKMDMMLRAQFGQDPTAMATLAAEINFFQLPGGNNDLEQQILGKIALDDQSNGSLH</sequence>
<feature type="compositionally biased region" description="Basic and acidic residues" evidence="11">
    <location>
        <begin position="246"/>
        <end position="324"/>
    </location>
</feature>
<dbReference type="InterPro" id="IPR013087">
    <property type="entry name" value="Znf_C2H2_type"/>
</dbReference>
<feature type="region of interest" description="Disordered" evidence="11">
    <location>
        <begin position="236"/>
        <end position="324"/>
    </location>
</feature>
<dbReference type="PROSITE" id="PS50157">
    <property type="entry name" value="ZINC_FINGER_C2H2_2"/>
    <property type="match status" value="1"/>
</dbReference>
<keyword evidence="4 10" id="KW-0863">Zinc-finger</keyword>
<dbReference type="SUPFAM" id="SSF57667">
    <property type="entry name" value="beta-beta-alpha zinc fingers"/>
    <property type="match status" value="1"/>
</dbReference>
<comment type="caution">
    <text evidence="13">The sequence shown here is derived from an EMBL/GenBank/DDBJ whole genome shotgun (WGS) entry which is preliminary data.</text>
</comment>
<evidence type="ECO:0000256" key="6">
    <source>
        <dbReference type="ARBA" id="ARBA00023015"/>
    </source>
</evidence>
<evidence type="ECO:0000256" key="5">
    <source>
        <dbReference type="ARBA" id="ARBA00022833"/>
    </source>
</evidence>
<dbReference type="SMART" id="SM00355">
    <property type="entry name" value="ZnF_C2H2"/>
    <property type="match status" value="2"/>
</dbReference>
<evidence type="ECO:0000256" key="11">
    <source>
        <dbReference type="SAM" id="MobiDB-lite"/>
    </source>
</evidence>